<organism evidence="1 2">
    <name type="scientific">Byssochlamys spectabilis</name>
    <name type="common">Paecilomyces variotii</name>
    <dbReference type="NCBI Taxonomy" id="264951"/>
    <lineage>
        <taxon>Eukaryota</taxon>
        <taxon>Fungi</taxon>
        <taxon>Dikarya</taxon>
        <taxon>Ascomycota</taxon>
        <taxon>Pezizomycotina</taxon>
        <taxon>Eurotiomycetes</taxon>
        <taxon>Eurotiomycetidae</taxon>
        <taxon>Eurotiales</taxon>
        <taxon>Thermoascaceae</taxon>
        <taxon>Paecilomyces</taxon>
    </lineage>
</organism>
<dbReference type="Proteomes" id="UP000283841">
    <property type="component" value="Unassembled WGS sequence"/>
</dbReference>
<dbReference type="RefSeq" id="XP_028480899.1">
    <property type="nucleotide sequence ID" value="XM_028628282.1"/>
</dbReference>
<dbReference type="InterPro" id="IPR011009">
    <property type="entry name" value="Kinase-like_dom_sf"/>
</dbReference>
<dbReference type="OrthoDB" id="4138941at2759"/>
<evidence type="ECO:0000313" key="1">
    <source>
        <dbReference type="EMBL" id="RWQ91254.1"/>
    </source>
</evidence>
<dbReference type="GeneID" id="39597559"/>
<dbReference type="EMBL" id="RCNU01000024">
    <property type="protein sequence ID" value="RWQ91254.1"/>
    <property type="molecule type" value="Genomic_DNA"/>
</dbReference>
<sequence length="452" mass="53222">MNSEDWTKLFFSGNPPDWISVSPEDQKSFRTFHHKRKWVLWKSVDKGRYPAPDRIQVLWLLVKYHQGYRRMYVAKVFPEYTEAQARAQLRRIPFSRDPKQVRDELDPFLNEARVFRRIEERCDSSRKIYFPQFHGVVTDIDPSTFKSGYSNRRAIILEAIKPDLSSRRILAAHNRDSDERVARFHQRVRDIKPSLSAFESDYYSSLFTDRVHRLDALHDLAITHGDIRDDHFRLPGDFYDMVLYDFSISYTFSPIPPYLVNLRRPRPLKDISETEQLFLAEQVYERAQKRDLRDHLIQSTRVAAEVIEDALFQPLQDEELELVIFKVMTRPDAFSMPSLSSVFPFLATICPQNDPTWHIRKGRQLDHYAPAWVFLGRSGNLSNSVTLMTIGHHQAPNVGLLENESGYYLLCLIPKEWEIDGIHNKLRQVCSSLEFSKVWGYIIRRIEFDDHT</sequence>
<proteinExistence type="predicted"/>
<accession>A0A443HHG8</accession>
<dbReference type="STRING" id="264951.A0A443HHG8"/>
<keyword evidence="2" id="KW-1185">Reference proteome</keyword>
<dbReference type="SUPFAM" id="SSF56112">
    <property type="entry name" value="Protein kinase-like (PK-like)"/>
    <property type="match status" value="1"/>
</dbReference>
<name>A0A443HHG8_BYSSP</name>
<dbReference type="VEuPathDB" id="FungiDB:C8Q69DRAFT_410136"/>
<comment type="caution">
    <text evidence="1">The sequence shown here is derived from an EMBL/GenBank/DDBJ whole genome shotgun (WGS) entry which is preliminary data.</text>
</comment>
<dbReference type="AlphaFoldDB" id="A0A443HHG8"/>
<reference evidence="1 2" key="1">
    <citation type="journal article" date="2018" name="Front. Microbiol.">
        <title>Genomic and genetic insights into a cosmopolitan fungus, Paecilomyces variotii (Eurotiales).</title>
        <authorList>
            <person name="Urquhart A.S."/>
            <person name="Mondo S.J."/>
            <person name="Makela M.R."/>
            <person name="Hane J.K."/>
            <person name="Wiebenga A."/>
            <person name="He G."/>
            <person name="Mihaltcheva S."/>
            <person name="Pangilinan J."/>
            <person name="Lipzen A."/>
            <person name="Barry K."/>
            <person name="de Vries R.P."/>
            <person name="Grigoriev I.V."/>
            <person name="Idnurm A."/>
        </authorList>
    </citation>
    <scope>NUCLEOTIDE SEQUENCE [LARGE SCALE GENOMIC DNA]</scope>
    <source>
        <strain evidence="1 2">CBS 101075</strain>
    </source>
</reference>
<evidence type="ECO:0000313" key="2">
    <source>
        <dbReference type="Proteomes" id="UP000283841"/>
    </source>
</evidence>
<protein>
    <submittedName>
        <fullName evidence="1">Uncharacterized protein</fullName>
    </submittedName>
</protein>
<gene>
    <name evidence="1" type="ORF">C8Q69DRAFT_410136</name>
</gene>